<dbReference type="NCBIfam" id="TIGR03891">
    <property type="entry name" value="thiopep_ocin"/>
    <property type="match status" value="1"/>
</dbReference>
<feature type="domain" description="Thiopeptide-type bacteriocin biosynthesis" evidence="1">
    <location>
        <begin position="5"/>
        <end position="272"/>
    </location>
</feature>
<organism evidence="2 3">
    <name type="scientific">Chryseobacterium kwangjuense</name>
    <dbReference type="NCBI Taxonomy" id="267125"/>
    <lineage>
        <taxon>Bacteria</taxon>
        <taxon>Pseudomonadati</taxon>
        <taxon>Bacteroidota</taxon>
        <taxon>Flavobacteriia</taxon>
        <taxon>Flavobacteriales</taxon>
        <taxon>Weeksellaceae</taxon>
        <taxon>Chryseobacterium group</taxon>
        <taxon>Chryseobacterium</taxon>
    </lineage>
</organism>
<comment type="caution">
    <text evidence="2">The sequence shown here is derived from an EMBL/GenBank/DDBJ whole genome shotgun (WGS) entry which is preliminary data.</text>
</comment>
<protein>
    <recommendedName>
        <fullName evidence="1">Thiopeptide-type bacteriocin biosynthesis domain-containing protein</fullName>
    </recommendedName>
</protein>
<evidence type="ECO:0000313" key="3">
    <source>
        <dbReference type="Proteomes" id="UP000070513"/>
    </source>
</evidence>
<dbReference type="RefSeq" id="WP_062647779.1">
    <property type="nucleotide sequence ID" value="NZ_LPUR01000001.1"/>
</dbReference>
<dbReference type="EMBL" id="LPUR01000001">
    <property type="protein sequence ID" value="KXH84710.1"/>
    <property type="molecule type" value="Genomic_DNA"/>
</dbReference>
<gene>
    <name evidence="2" type="ORF">AU378_02820</name>
</gene>
<evidence type="ECO:0000259" key="1">
    <source>
        <dbReference type="Pfam" id="PF14028"/>
    </source>
</evidence>
<dbReference type="Pfam" id="PF14028">
    <property type="entry name" value="Lant_dehydr_C"/>
    <property type="match status" value="1"/>
</dbReference>
<dbReference type="AlphaFoldDB" id="A0A135WIL0"/>
<dbReference type="OrthoDB" id="1273722at2"/>
<accession>A0A135WIL0</accession>
<reference evidence="3" key="1">
    <citation type="submission" date="2015-12" db="EMBL/GenBank/DDBJ databases">
        <title>Genome sequence of a biocontrol rhizobacterium Chryseobacterium kwangjuense strain KJ1R5 isolated from pepper (Capsicum annuum L.).</title>
        <authorList>
            <person name="Jeong J.-J."/>
            <person name="Park H."/>
            <person name="Mannaa M."/>
            <person name="Sang M.K."/>
            <person name="Choi I.-G."/>
            <person name="Kim K.D."/>
        </authorList>
    </citation>
    <scope>NUCLEOTIDE SEQUENCE [LARGE SCALE GENOMIC DNA]</scope>
    <source>
        <strain evidence="3">KJ1R5</strain>
    </source>
</reference>
<proteinExistence type="predicted"/>
<reference evidence="2 3" key="2">
    <citation type="journal article" date="2016" name="Genome Announc.">
        <title>Draft Genome Sequence of a Biocontrol Rhizobacterium, Chryseobacterium kwangjuense Strain KJ1R5, Isolated from Pepper (Capsicum annuum).</title>
        <authorList>
            <person name="Jeong J.J."/>
            <person name="Park H."/>
            <person name="Park B.H."/>
            <person name="Mannaa M."/>
            <person name="Sang M.K."/>
            <person name="Choi I.G."/>
            <person name="Kim K.D."/>
        </authorList>
    </citation>
    <scope>NUCLEOTIDE SEQUENCE [LARGE SCALE GENOMIC DNA]</scope>
    <source>
        <strain evidence="2 3">KJ1R5</strain>
    </source>
</reference>
<name>A0A135WIL0_9FLAO</name>
<dbReference type="InterPro" id="IPR023809">
    <property type="entry name" value="Thiopep_bacteriocin_synth_dom"/>
</dbReference>
<evidence type="ECO:0000313" key="2">
    <source>
        <dbReference type="EMBL" id="KXH84710.1"/>
    </source>
</evidence>
<sequence length="284" mass="33418">MEKIWKTYYLFHENQADPVLTGVVHPLIQNIEKILEREIKFFFIRYFEDGYHIRLRLLLNIEESTIFLPLLKGQVSIYEHTNKTSIILKEAQYIPETERYGNTATISYAENQFYASSRFILHHLVENSPLSASERYLFALKTHLVFFKGMELSQNHILLLCDQFVQSWLPVPFSENPGEQEQNRKDVLDAFQNQFNTYQILLTENLTEFWNSTEMNEDFYLQQFLASNRNVFASYSQSQLSSEAIDEALLSFIHMANNRLGIVNAEESYILFLIMCILPLIKKL</sequence>
<dbReference type="Proteomes" id="UP000070513">
    <property type="component" value="Unassembled WGS sequence"/>
</dbReference>